<feature type="region of interest" description="Disordered" evidence="1">
    <location>
        <begin position="1"/>
        <end position="55"/>
    </location>
</feature>
<evidence type="ECO:0000256" key="1">
    <source>
        <dbReference type="SAM" id="MobiDB-lite"/>
    </source>
</evidence>
<evidence type="ECO:0000313" key="3">
    <source>
        <dbReference type="Proteomes" id="UP000094801"/>
    </source>
</evidence>
<proteinExistence type="predicted"/>
<accession>A0A1E4T041</accession>
<sequence length="55" mass="6005">MPSTTSKTHSFTFLLDDQGSRDISSTNDVESFPNSSDCTPDEITEELKTLSAPHS</sequence>
<gene>
    <name evidence="2" type="ORF">CANARDRAFT_28814</name>
</gene>
<dbReference type="AlphaFoldDB" id="A0A1E4T041"/>
<protein>
    <submittedName>
        <fullName evidence="2">Uncharacterized protein</fullName>
    </submittedName>
</protein>
<feature type="compositionally biased region" description="Polar residues" evidence="1">
    <location>
        <begin position="1"/>
        <end position="11"/>
    </location>
</feature>
<name>A0A1E4T041_9ASCO</name>
<dbReference type="EMBL" id="KV453854">
    <property type="protein sequence ID" value="ODV85104.1"/>
    <property type="molecule type" value="Genomic_DNA"/>
</dbReference>
<keyword evidence="3" id="KW-1185">Reference proteome</keyword>
<evidence type="ECO:0000313" key="2">
    <source>
        <dbReference type="EMBL" id="ODV85104.1"/>
    </source>
</evidence>
<reference evidence="3" key="1">
    <citation type="submission" date="2016-04" db="EMBL/GenBank/DDBJ databases">
        <title>Comparative genomics of biotechnologically important yeasts.</title>
        <authorList>
            <consortium name="DOE Joint Genome Institute"/>
            <person name="Riley R."/>
            <person name="Haridas S."/>
            <person name="Wolfe K.H."/>
            <person name="Lopes M.R."/>
            <person name="Hittinger C.T."/>
            <person name="Goker M."/>
            <person name="Salamov A."/>
            <person name="Wisecaver J."/>
            <person name="Long T.M."/>
            <person name="Aerts A.L."/>
            <person name="Barry K."/>
            <person name="Choi C."/>
            <person name="Clum A."/>
            <person name="Coughlan A.Y."/>
            <person name="Deshpande S."/>
            <person name="Douglass A.P."/>
            <person name="Hanson S.J."/>
            <person name="Klenk H.-P."/>
            <person name="Labutti K."/>
            <person name="Lapidus A."/>
            <person name="Lindquist E."/>
            <person name="Lipzen A."/>
            <person name="Meier-Kolthoff J.P."/>
            <person name="Ohm R.A."/>
            <person name="Otillar R.P."/>
            <person name="Pangilinan J."/>
            <person name="Peng Y."/>
            <person name="Rokas A."/>
            <person name="Rosa C.A."/>
            <person name="Scheuner C."/>
            <person name="Sibirny A.A."/>
            <person name="Slot J.C."/>
            <person name="Stielow J.B."/>
            <person name="Sun H."/>
            <person name="Kurtzman C.P."/>
            <person name="Blackwell M."/>
            <person name="Grigoriev I.V."/>
            <person name="Jeffries T.W."/>
        </authorList>
    </citation>
    <scope>NUCLEOTIDE SEQUENCE [LARGE SCALE GENOMIC DNA]</scope>
    <source>
        <strain evidence="3">NRRL YB-2248</strain>
    </source>
</reference>
<organism evidence="2 3">
    <name type="scientific">[Candida] arabinofermentans NRRL YB-2248</name>
    <dbReference type="NCBI Taxonomy" id="983967"/>
    <lineage>
        <taxon>Eukaryota</taxon>
        <taxon>Fungi</taxon>
        <taxon>Dikarya</taxon>
        <taxon>Ascomycota</taxon>
        <taxon>Saccharomycotina</taxon>
        <taxon>Pichiomycetes</taxon>
        <taxon>Pichiales</taxon>
        <taxon>Pichiaceae</taxon>
        <taxon>Ogataea</taxon>
        <taxon>Ogataea/Candida clade</taxon>
    </lineage>
</organism>
<dbReference type="Proteomes" id="UP000094801">
    <property type="component" value="Unassembled WGS sequence"/>
</dbReference>
<feature type="compositionally biased region" description="Polar residues" evidence="1">
    <location>
        <begin position="21"/>
        <end position="38"/>
    </location>
</feature>